<dbReference type="EMBL" id="QZEI01000105">
    <property type="protein sequence ID" value="RLV58029.1"/>
    <property type="molecule type" value="Genomic_DNA"/>
</dbReference>
<comment type="similarity">
    <text evidence="1">Belongs to the 'phage' integrase family.</text>
</comment>
<proteinExistence type="inferred from homology"/>
<evidence type="ECO:0000313" key="6">
    <source>
        <dbReference type="EMBL" id="RLV58029.1"/>
    </source>
</evidence>
<dbReference type="InterPro" id="IPR002104">
    <property type="entry name" value="Integrase_catalytic"/>
</dbReference>
<dbReference type="AlphaFoldDB" id="A0A3L8PT85"/>
<keyword evidence="2" id="KW-0229">DNA integration</keyword>
<dbReference type="Proteomes" id="UP000281474">
    <property type="component" value="Unassembled WGS sequence"/>
</dbReference>
<dbReference type="RefSeq" id="WP_121840633.1">
    <property type="nucleotide sequence ID" value="NZ_ML014854.1"/>
</dbReference>
<dbReference type="GO" id="GO:0015074">
    <property type="term" value="P:DNA integration"/>
    <property type="evidence" value="ECO:0007669"/>
    <property type="project" value="UniProtKB-KW"/>
</dbReference>
<dbReference type="Gene3D" id="3.30.160.390">
    <property type="entry name" value="Integrase, DNA-binding domain"/>
    <property type="match status" value="1"/>
</dbReference>
<gene>
    <name evidence="6" type="ORF">D5018_19370</name>
</gene>
<evidence type="ECO:0000256" key="3">
    <source>
        <dbReference type="ARBA" id="ARBA00023125"/>
    </source>
</evidence>
<dbReference type="PANTHER" id="PTHR30629:SF2">
    <property type="entry name" value="PROPHAGE INTEGRASE INTS-RELATED"/>
    <property type="match status" value="1"/>
</dbReference>
<dbReference type="InterPro" id="IPR025166">
    <property type="entry name" value="Integrase_DNA_bind_dom"/>
</dbReference>
<name>A0A3L8PT85_9GAMM</name>
<evidence type="ECO:0000259" key="5">
    <source>
        <dbReference type="PROSITE" id="PS51898"/>
    </source>
</evidence>
<evidence type="ECO:0000256" key="4">
    <source>
        <dbReference type="ARBA" id="ARBA00023172"/>
    </source>
</evidence>
<evidence type="ECO:0000256" key="2">
    <source>
        <dbReference type="ARBA" id="ARBA00022908"/>
    </source>
</evidence>
<organism evidence="6 7">
    <name type="scientific">Parashewanella curva</name>
    <dbReference type="NCBI Taxonomy" id="2338552"/>
    <lineage>
        <taxon>Bacteria</taxon>
        <taxon>Pseudomonadati</taxon>
        <taxon>Pseudomonadota</taxon>
        <taxon>Gammaproteobacteria</taxon>
        <taxon>Alteromonadales</taxon>
        <taxon>Shewanellaceae</taxon>
        <taxon>Parashewanella</taxon>
    </lineage>
</organism>
<dbReference type="GO" id="GO:0006310">
    <property type="term" value="P:DNA recombination"/>
    <property type="evidence" value="ECO:0007669"/>
    <property type="project" value="UniProtKB-KW"/>
</dbReference>
<dbReference type="InterPro" id="IPR010998">
    <property type="entry name" value="Integrase_recombinase_N"/>
</dbReference>
<comment type="caution">
    <text evidence="6">The sequence shown here is derived from an EMBL/GenBank/DDBJ whole genome shotgun (WGS) entry which is preliminary data.</text>
</comment>
<dbReference type="PANTHER" id="PTHR30629">
    <property type="entry name" value="PROPHAGE INTEGRASE"/>
    <property type="match status" value="1"/>
</dbReference>
<dbReference type="Gene3D" id="1.10.443.10">
    <property type="entry name" value="Intergrase catalytic core"/>
    <property type="match status" value="1"/>
</dbReference>
<dbReference type="InterPro" id="IPR038488">
    <property type="entry name" value="Integrase_DNA-bd_sf"/>
</dbReference>
<feature type="domain" description="Tyr recombinase" evidence="5">
    <location>
        <begin position="217"/>
        <end position="407"/>
    </location>
</feature>
<dbReference type="Pfam" id="PF13356">
    <property type="entry name" value="Arm-DNA-bind_3"/>
    <property type="match status" value="1"/>
</dbReference>
<dbReference type="GO" id="GO:0003677">
    <property type="term" value="F:DNA binding"/>
    <property type="evidence" value="ECO:0007669"/>
    <property type="project" value="UniProtKB-KW"/>
</dbReference>
<dbReference type="PROSITE" id="PS51898">
    <property type="entry name" value="TYR_RECOMBINASE"/>
    <property type="match status" value="1"/>
</dbReference>
<dbReference type="Gene3D" id="1.10.150.130">
    <property type="match status" value="1"/>
</dbReference>
<dbReference type="OrthoDB" id="9795573at2"/>
<dbReference type="SUPFAM" id="SSF56349">
    <property type="entry name" value="DNA breaking-rejoining enzymes"/>
    <property type="match status" value="1"/>
</dbReference>
<keyword evidence="7" id="KW-1185">Reference proteome</keyword>
<evidence type="ECO:0000256" key="1">
    <source>
        <dbReference type="ARBA" id="ARBA00008857"/>
    </source>
</evidence>
<dbReference type="CDD" id="cd00801">
    <property type="entry name" value="INT_P4_C"/>
    <property type="match status" value="1"/>
</dbReference>
<dbReference type="InterPro" id="IPR013762">
    <property type="entry name" value="Integrase-like_cat_sf"/>
</dbReference>
<protein>
    <submittedName>
        <fullName evidence="6">DUF4102 domain-containing protein</fullName>
    </submittedName>
</protein>
<evidence type="ECO:0000313" key="7">
    <source>
        <dbReference type="Proteomes" id="UP000281474"/>
    </source>
</evidence>
<reference evidence="6 7" key="1">
    <citation type="submission" date="2018-09" db="EMBL/GenBank/DDBJ databases">
        <title>Phylogeny of the Shewanellaceae, and recommendation for two new genera, Pseudoshewanella and Parashewanella.</title>
        <authorList>
            <person name="Wang G."/>
        </authorList>
    </citation>
    <scope>NUCLEOTIDE SEQUENCE [LARGE SCALE GENOMIC DNA]</scope>
    <source>
        <strain evidence="6 7">C51</strain>
    </source>
</reference>
<sequence length="423" mass="47996">MTSVKMKITDSLLKQVPEEISRINDTELSGFYAQMGKTSDYEARKHTFYLYYRFGGRDGIQRRYSIGKSNVLTATDARKEAIRLKAKISLGEDVYISRKENRSAIKKSKLEPDVNQLSDEFMNIYVRPHRKRPDEVARMLSADIIPAIGSIKLNKLNRRLVISKALDPIVARGSKVQANKTLSLLKQMFDFGIQRGLLEHNPLTGTKRMVIGGKETARSRNLSLDEIKLVFLKLPTLGVSHQVITILKLLLFTACRVNEITSAKWQDIDFEKQEWTIPKENVKSKKGAEKEHKIPLNDSINSLLYEAKNAYAYLNSEFVFPSLTCTTVAPGTKPIDKRSVARAINRNIDNFGIEAFTPHDLRRTAATLLGKLSVDPIVIEKVLNHELVGVMAIYNQYKYMEKRAVALKKLAELINDRCQLVVL</sequence>
<keyword evidence="4" id="KW-0233">DNA recombination</keyword>
<dbReference type="InterPro" id="IPR053876">
    <property type="entry name" value="Phage_int_M"/>
</dbReference>
<keyword evidence="3" id="KW-0238">DNA-binding</keyword>
<dbReference type="Pfam" id="PF00589">
    <property type="entry name" value="Phage_integrase"/>
    <property type="match status" value="1"/>
</dbReference>
<dbReference type="Pfam" id="PF22022">
    <property type="entry name" value="Phage_int_M"/>
    <property type="match status" value="1"/>
</dbReference>
<dbReference type="InterPro" id="IPR011010">
    <property type="entry name" value="DNA_brk_join_enz"/>
</dbReference>
<dbReference type="InterPro" id="IPR050808">
    <property type="entry name" value="Phage_Integrase"/>
</dbReference>
<accession>A0A3L8PT85</accession>